<dbReference type="PRINTS" id="PR01182">
    <property type="entry name" value="ORNDCRBXLASE"/>
</dbReference>
<sequence>MSMKGTPDEPRFSVELLEGSAALRDVIDKHIRDQTLALKSAFLVADLGVIVRQQVRWRAEMDQIRPFYAVKSNSSPVVIEILAALGTGFVCSNKVNRKSKICLISSLSLKLDYSSSHSIFVSLLKLFLK</sequence>
<dbReference type="Gene3D" id="3.20.20.10">
    <property type="entry name" value="Alanine racemase"/>
    <property type="match status" value="1"/>
</dbReference>
<protein>
    <recommendedName>
        <fullName evidence="2">Orn/DAP/Arg decarboxylase 2 N-terminal domain-containing protein</fullName>
    </recommendedName>
</protein>
<evidence type="ECO:0000256" key="1">
    <source>
        <dbReference type="ARBA" id="ARBA00023115"/>
    </source>
</evidence>
<dbReference type="InterPro" id="IPR022644">
    <property type="entry name" value="De-COase2_N"/>
</dbReference>
<feature type="domain" description="Orn/DAP/Arg decarboxylase 2 N-terminal" evidence="2">
    <location>
        <begin position="48"/>
        <end position="94"/>
    </location>
</feature>
<evidence type="ECO:0000313" key="4">
    <source>
        <dbReference type="Proteomes" id="UP000694701"/>
    </source>
</evidence>
<dbReference type="InterPro" id="IPR002433">
    <property type="entry name" value="Orn_de-COase"/>
</dbReference>
<dbReference type="InterPro" id="IPR022653">
    <property type="entry name" value="De-COase2_pyr-phos_BS"/>
</dbReference>
<organism evidence="3 4">
    <name type="scientific">Cyprinus carpio</name>
    <name type="common">Common carp</name>
    <dbReference type="NCBI Taxonomy" id="7962"/>
    <lineage>
        <taxon>Eukaryota</taxon>
        <taxon>Metazoa</taxon>
        <taxon>Chordata</taxon>
        <taxon>Craniata</taxon>
        <taxon>Vertebrata</taxon>
        <taxon>Euteleostomi</taxon>
        <taxon>Actinopterygii</taxon>
        <taxon>Neopterygii</taxon>
        <taxon>Teleostei</taxon>
        <taxon>Ostariophysi</taxon>
        <taxon>Cypriniformes</taxon>
        <taxon>Cyprinidae</taxon>
        <taxon>Cyprininae</taxon>
        <taxon>Cyprinus</taxon>
    </lineage>
</organism>
<proteinExistence type="predicted"/>
<dbReference type="PROSITE" id="PS00878">
    <property type="entry name" value="ODR_DC_2_1"/>
    <property type="match status" value="1"/>
</dbReference>
<name>A0A8C2DZN0_CYPCA</name>
<dbReference type="PANTHER" id="PTHR11482:SF7">
    <property type="entry name" value="ANTIZYME INHIBITOR 1"/>
    <property type="match status" value="1"/>
</dbReference>
<dbReference type="PANTHER" id="PTHR11482">
    <property type="entry name" value="ARGININE/DIAMINOPIMELATE/ORNITHINE DECARBOXYLASE"/>
    <property type="match status" value="1"/>
</dbReference>
<evidence type="ECO:0000313" key="3">
    <source>
        <dbReference type="Ensembl" id="ENSCCRP00020033948.1"/>
    </source>
</evidence>
<dbReference type="Proteomes" id="UP000694701">
    <property type="component" value="Unplaced"/>
</dbReference>
<dbReference type="GO" id="GO:0033387">
    <property type="term" value="P:putrescine biosynthetic process from arginine, via ornithine"/>
    <property type="evidence" value="ECO:0007669"/>
    <property type="project" value="TreeGrafter"/>
</dbReference>
<dbReference type="Ensembl" id="ENSCCRT00020037102.1">
    <property type="protein sequence ID" value="ENSCCRP00020033948.1"/>
    <property type="gene ID" value="ENSCCRG00020015276.1"/>
</dbReference>
<dbReference type="GO" id="GO:0005737">
    <property type="term" value="C:cytoplasm"/>
    <property type="evidence" value="ECO:0007669"/>
    <property type="project" value="TreeGrafter"/>
</dbReference>
<dbReference type="InterPro" id="IPR029066">
    <property type="entry name" value="PLP-binding_barrel"/>
</dbReference>
<dbReference type="GO" id="GO:0042978">
    <property type="term" value="F:ornithine decarboxylase activator activity"/>
    <property type="evidence" value="ECO:0007669"/>
    <property type="project" value="TreeGrafter"/>
</dbReference>
<dbReference type="Pfam" id="PF02784">
    <property type="entry name" value="Orn_Arg_deC_N"/>
    <property type="match status" value="1"/>
</dbReference>
<dbReference type="GO" id="GO:1902269">
    <property type="term" value="P:positive regulation of polyamine transmembrane transport"/>
    <property type="evidence" value="ECO:0007669"/>
    <property type="project" value="TreeGrafter"/>
</dbReference>
<dbReference type="AlphaFoldDB" id="A0A8C2DZN0"/>
<dbReference type="SUPFAM" id="SSF51419">
    <property type="entry name" value="PLP-binding barrel"/>
    <property type="match status" value="1"/>
</dbReference>
<reference evidence="3" key="1">
    <citation type="submission" date="2025-08" db="UniProtKB">
        <authorList>
            <consortium name="Ensembl"/>
        </authorList>
    </citation>
    <scope>IDENTIFICATION</scope>
</reference>
<accession>A0A8C2DZN0</accession>
<dbReference type="GO" id="GO:0042177">
    <property type="term" value="P:negative regulation of protein catabolic process"/>
    <property type="evidence" value="ECO:0007669"/>
    <property type="project" value="TreeGrafter"/>
</dbReference>
<dbReference type="GO" id="GO:0004586">
    <property type="term" value="F:ornithine decarboxylase activity"/>
    <property type="evidence" value="ECO:0007669"/>
    <property type="project" value="TreeGrafter"/>
</dbReference>
<evidence type="ECO:0000259" key="2">
    <source>
        <dbReference type="Pfam" id="PF02784"/>
    </source>
</evidence>
<keyword evidence="1" id="KW-0620">Polyamine biosynthesis</keyword>